<gene>
    <name evidence="6" type="ORF">G4Y79_14635</name>
</gene>
<dbReference type="Pfam" id="PF00890">
    <property type="entry name" value="FAD_binding_2"/>
    <property type="match status" value="1"/>
</dbReference>
<keyword evidence="2" id="KW-0285">Flavoprotein</keyword>
<dbReference type="Gene3D" id="3.50.50.60">
    <property type="entry name" value="FAD/NAD(P)-binding domain"/>
    <property type="match status" value="1"/>
</dbReference>
<dbReference type="PROSITE" id="PS51318">
    <property type="entry name" value="TAT"/>
    <property type="match status" value="1"/>
</dbReference>
<organism evidence="6 7">
    <name type="scientific">Phototrophicus methaneseepsis</name>
    <dbReference type="NCBI Taxonomy" id="2710758"/>
    <lineage>
        <taxon>Bacteria</taxon>
        <taxon>Bacillati</taxon>
        <taxon>Chloroflexota</taxon>
        <taxon>Candidatus Thermofontia</taxon>
        <taxon>Phototrophicales</taxon>
        <taxon>Phototrophicaceae</taxon>
        <taxon>Phototrophicus</taxon>
    </lineage>
</organism>
<keyword evidence="7" id="KW-1185">Reference proteome</keyword>
<dbReference type="GO" id="GO:0033765">
    <property type="term" value="F:steroid dehydrogenase activity, acting on the CH-CH group of donors"/>
    <property type="evidence" value="ECO:0007669"/>
    <property type="project" value="UniProtKB-ARBA"/>
</dbReference>
<evidence type="ECO:0000256" key="3">
    <source>
        <dbReference type="ARBA" id="ARBA00022827"/>
    </source>
</evidence>
<evidence type="ECO:0000313" key="7">
    <source>
        <dbReference type="Proteomes" id="UP000594468"/>
    </source>
</evidence>
<accession>A0A7S8IH73</accession>
<evidence type="ECO:0000259" key="5">
    <source>
        <dbReference type="Pfam" id="PF00890"/>
    </source>
</evidence>
<evidence type="ECO:0000256" key="4">
    <source>
        <dbReference type="ARBA" id="ARBA00023002"/>
    </source>
</evidence>
<dbReference type="InterPro" id="IPR006311">
    <property type="entry name" value="TAT_signal"/>
</dbReference>
<dbReference type="SUPFAM" id="SSF51905">
    <property type="entry name" value="FAD/NAD(P)-binding domain"/>
    <property type="match status" value="1"/>
</dbReference>
<dbReference type="InterPro" id="IPR050315">
    <property type="entry name" value="FAD-oxidoreductase_2"/>
</dbReference>
<dbReference type="AlphaFoldDB" id="A0A7S8IH73"/>
<feature type="domain" description="FAD-dependent oxidoreductase 2 FAD-binding" evidence="5">
    <location>
        <begin position="91"/>
        <end position="546"/>
    </location>
</feature>
<dbReference type="GO" id="GO:0008202">
    <property type="term" value="P:steroid metabolic process"/>
    <property type="evidence" value="ECO:0007669"/>
    <property type="project" value="UniProtKB-ARBA"/>
</dbReference>
<proteinExistence type="predicted"/>
<dbReference type="EMBL" id="CP062983">
    <property type="protein sequence ID" value="QPC85213.1"/>
    <property type="molecule type" value="Genomic_DNA"/>
</dbReference>
<dbReference type="InterPro" id="IPR019546">
    <property type="entry name" value="TAT_signal_bac_arc"/>
</dbReference>
<dbReference type="InterPro" id="IPR003953">
    <property type="entry name" value="FAD-dep_OxRdtase_2_FAD-bd"/>
</dbReference>
<sequence>MSTEQDPKNLSRRDFIKNTGVGIAAIGGGGILAGCSPQQANSATPTGEPATQSAVTSDVMNAELAGKKWSFEIAPDPIPESDIANTVEAEIIIVGAGVSGLVTANAAVENGADVVLIAASSSPVFRGGSFHSHTSRYMQEAGFDSYDVTPFYKREMSNASYNIDQDKWYKFYNNSEEAMNWLIDKMEDAGYETVLEHGNVDPGFGAMHVPSGSHSWLSEDMRMAGMAAEFVVTLLAEKAQEGGATIIYNTIAKQLIREDDNTGRVTAVVALGEDGTYTKYVGTKAIVLATGDFSTDKEMMTKYCPWAMPLLSDAGDQGYNNKFKFGGLFGGDGQKMGLWVGAAWQRTFPNAPMIQGKWLCSNQPYGSHRGLTVNLKGYRYGSEDYNGPQGGVNQMRQPEMRSFSIWGSEYAEGGAPWYSFGMVEGADPIPPEVIRDMWEAQVEAGTLVKGDTIEEVIEKLGLPAEATLATVERYNELSEKGVDEDYYKRPELLVTIKEAPFYGGEAGLPDFLTVMGGLRTNINMQVCDENDEPIPGLYNVGTMVGDYYANIYNFLVAGNNLGASCLTFGYMTGKGIAEGTLT</sequence>
<dbReference type="KEGG" id="pmet:G4Y79_14635"/>
<dbReference type="NCBIfam" id="TIGR01409">
    <property type="entry name" value="TAT_signal_seq"/>
    <property type="match status" value="1"/>
</dbReference>
<dbReference type="SUPFAM" id="SSF56425">
    <property type="entry name" value="Succinate dehydrogenase/fumarate reductase flavoprotein, catalytic domain"/>
    <property type="match status" value="1"/>
</dbReference>
<reference evidence="6 7" key="1">
    <citation type="submission" date="2020-02" db="EMBL/GenBank/DDBJ databases">
        <authorList>
            <person name="Zheng R.K."/>
            <person name="Sun C.M."/>
        </authorList>
    </citation>
    <scope>NUCLEOTIDE SEQUENCE [LARGE SCALE GENOMIC DNA]</scope>
    <source>
        <strain evidence="7">rifampicinis</strain>
    </source>
</reference>
<evidence type="ECO:0000256" key="1">
    <source>
        <dbReference type="ARBA" id="ARBA00001974"/>
    </source>
</evidence>
<keyword evidence="3" id="KW-0274">FAD</keyword>
<name>A0A7S8IH73_9CHLR</name>
<evidence type="ECO:0000256" key="2">
    <source>
        <dbReference type="ARBA" id="ARBA00022630"/>
    </source>
</evidence>
<evidence type="ECO:0000313" key="6">
    <source>
        <dbReference type="EMBL" id="QPC85213.1"/>
    </source>
</evidence>
<dbReference type="PANTHER" id="PTHR43400:SF10">
    <property type="entry name" value="3-OXOSTEROID 1-DEHYDROGENASE"/>
    <property type="match status" value="1"/>
</dbReference>
<dbReference type="InterPro" id="IPR036188">
    <property type="entry name" value="FAD/NAD-bd_sf"/>
</dbReference>
<protein>
    <submittedName>
        <fullName evidence="6">FAD-dependent oxidoreductase</fullName>
    </submittedName>
</protein>
<dbReference type="PANTHER" id="PTHR43400">
    <property type="entry name" value="FUMARATE REDUCTASE"/>
    <property type="match status" value="1"/>
</dbReference>
<comment type="cofactor">
    <cofactor evidence="1">
        <name>FAD</name>
        <dbReference type="ChEBI" id="CHEBI:57692"/>
    </cofactor>
</comment>
<keyword evidence="4" id="KW-0560">Oxidoreductase</keyword>
<dbReference type="Proteomes" id="UP000594468">
    <property type="component" value="Chromosome"/>
</dbReference>
<dbReference type="InterPro" id="IPR027477">
    <property type="entry name" value="Succ_DH/fumarate_Rdtase_cat_sf"/>
</dbReference>
<dbReference type="Gene3D" id="3.90.700.10">
    <property type="entry name" value="Succinate dehydrogenase/fumarate reductase flavoprotein, catalytic domain"/>
    <property type="match status" value="1"/>
</dbReference>
<dbReference type="RefSeq" id="WP_195173276.1">
    <property type="nucleotide sequence ID" value="NZ_CP062983.1"/>
</dbReference>